<proteinExistence type="predicted"/>
<gene>
    <name evidence="1" type="ordered locus">Bcav_1868</name>
</gene>
<dbReference type="eggNOG" id="COG1524">
    <property type="taxonomic scope" value="Bacteria"/>
</dbReference>
<dbReference type="EMBL" id="CP001618">
    <property type="protein sequence ID" value="ACQ80124.1"/>
    <property type="molecule type" value="Genomic_DNA"/>
</dbReference>
<dbReference type="KEGG" id="bcv:Bcav_1868"/>
<dbReference type="SUPFAM" id="SSF53649">
    <property type="entry name" value="Alkaline phosphatase-like"/>
    <property type="match status" value="1"/>
</dbReference>
<dbReference type="InterPro" id="IPR017850">
    <property type="entry name" value="Alkaline_phosphatase_core_sf"/>
</dbReference>
<dbReference type="Proteomes" id="UP000007962">
    <property type="component" value="Chromosome"/>
</dbReference>
<sequence>MVGEYCRRDRNTTRLFAVAELDKRPKVLVVGWDGVRDDTLRQMAPEAISEIASRGRWWTTTLPDVDIAPTMTAVGWSTILTGVWPDRHEVLGNDDTYHLLHRYPDMLTRAFCARPDIATYAATSALIFGTDFGPGPVLGPGVRTMTWFDRRTYPGGFADTDVLVADDAERRLGTQEHDFSFVYLGETDSAAHAHGVGSRYEEAIARQDARLARMVQAIRARPTFDDESWLVMLTTDHGHRDEGGHGRGSWQERQSFVVAGLLDGSPATWATEAANVDIAPTAWAHLRVTPSERWLCQGTSLLAP</sequence>
<protein>
    <submittedName>
        <fullName evidence="1">Type I phosphodiesterase/nucleotide pyrophosphatase</fullName>
    </submittedName>
</protein>
<dbReference type="OrthoDB" id="1956004at2"/>
<dbReference type="GO" id="GO:0016787">
    <property type="term" value="F:hydrolase activity"/>
    <property type="evidence" value="ECO:0007669"/>
    <property type="project" value="UniProtKB-ARBA"/>
</dbReference>
<organism evidence="1 2">
    <name type="scientific">Beutenbergia cavernae (strain ATCC BAA-8 / DSM 12333 / CCUG 43141 / JCM 11478 / NBRC 16432 / NCIMB 13614 / HKI 0122)</name>
    <dbReference type="NCBI Taxonomy" id="471853"/>
    <lineage>
        <taxon>Bacteria</taxon>
        <taxon>Bacillati</taxon>
        <taxon>Actinomycetota</taxon>
        <taxon>Actinomycetes</taxon>
        <taxon>Micrococcales</taxon>
        <taxon>Beutenbergiaceae</taxon>
        <taxon>Beutenbergia</taxon>
    </lineage>
</organism>
<keyword evidence="2" id="KW-1185">Reference proteome</keyword>
<dbReference type="STRING" id="471853.Bcav_1868"/>
<dbReference type="Gene3D" id="3.40.720.10">
    <property type="entry name" value="Alkaline Phosphatase, subunit A"/>
    <property type="match status" value="1"/>
</dbReference>
<evidence type="ECO:0000313" key="2">
    <source>
        <dbReference type="Proteomes" id="UP000007962"/>
    </source>
</evidence>
<dbReference type="HOGENOM" id="CLU_068063_0_0_11"/>
<dbReference type="InterPro" id="IPR002591">
    <property type="entry name" value="Phosphodiest/P_Trfase"/>
</dbReference>
<dbReference type="PANTHER" id="PTHR10151">
    <property type="entry name" value="ECTONUCLEOTIDE PYROPHOSPHATASE/PHOSPHODIESTERASE"/>
    <property type="match status" value="1"/>
</dbReference>
<evidence type="ECO:0000313" key="1">
    <source>
        <dbReference type="EMBL" id="ACQ80124.1"/>
    </source>
</evidence>
<accession>C5C4Z6</accession>
<dbReference type="AlphaFoldDB" id="C5C4Z6"/>
<reference evidence="1 2" key="1">
    <citation type="journal article" date="2009" name="Stand. Genomic Sci.">
        <title>Complete genome sequence of Beutenbergia cavernae type strain (HKI 0122).</title>
        <authorList>
            <person name="Land M."/>
            <person name="Pukall R."/>
            <person name="Abt B."/>
            <person name="Goker M."/>
            <person name="Rohde M."/>
            <person name="Glavina Del Rio T."/>
            <person name="Tice H."/>
            <person name="Copeland A."/>
            <person name="Cheng J.F."/>
            <person name="Lucas S."/>
            <person name="Chen F."/>
            <person name="Nolan M."/>
            <person name="Bruce D."/>
            <person name="Goodwin L."/>
            <person name="Pitluck S."/>
            <person name="Ivanova N."/>
            <person name="Mavromatis K."/>
            <person name="Ovchinnikova G."/>
            <person name="Pati A."/>
            <person name="Chen A."/>
            <person name="Palaniappan K."/>
            <person name="Hauser L."/>
            <person name="Chang Y.J."/>
            <person name="Jefferies C.C."/>
            <person name="Saunders E."/>
            <person name="Brettin T."/>
            <person name="Detter J.C."/>
            <person name="Han C."/>
            <person name="Chain P."/>
            <person name="Bristow J."/>
            <person name="Eisen J.A."/>
            <person name="Markowitz V."/>
            <person name="Hugenholtz P."/>
            <person name="Kyrpides N.C."/>
            <person name="Klenk H.P."/>
            <person name="Lapidus A."/>
        </authorList>
    </citation>
    <scope>NUCLEOTIDE SEQUENCE [LARGE SCALE GENOMIC DNA]</scope>
    <source>
        <strain evidence="2">ATCC BAA-8 / DSM 12333 / NBRC 16432</strain>
    </source>
</reference>
<dbReference type="PANTHER" id="PTHR10151:SF120">
    <property type="entry name" value="BIS(5'-ADENOSYL)-TRIPHOSPHATASE"/>
    <property type="match status" value="1"/>
</dbReference>
<name>C5C4Z6_BEUC1</name>
<dbReference type="Pfam" id="PF01663">
    <property type="entry name" value="Phosphodiest"/>
    <property type="match status" value="2"/>
</dbReference>